<comment type="caution">
    <text evidence="3">The sequence shown here is derived from an EMBL/GenBank/DDBJ whole genome shotgun (WGS) entry which is preliminary data.</text>
</comment>
<dbReference type="EMBL" id="BONW01000031">
    <property type="protein sequence ID" value="GIG90937.1"/>
    <property type="molecule type" value="Genomic_DNA"/>
</dbReference>
<feature type="transmembrane region" description="Helical" evidence="2">
    <location>
        <begin position="12"/>
        <end position="31"/>
    </location>
</feature>
<reference evidence="3 4" key="1">
    <citation type="submission" date="2021-01" db="EMBL/GenBank/DDBJ databases">
        <title>Whole genome shotgun sequence of Plantactinospora endophytica NBRC 110450.</title>
        <authorList>
            <person name="Komaki H."/>
            <person name="Tamura T."/>
        </authorList>
    </citation>
    <scope>NUCLEOTIDE SEQUENCE [LARGE SCALE GENOMIC DNA]</scope>
    <source>
        <strain evidence="3 4">NBRC 110450</strain>
    </source>
</reference>
<evidence type="ECO:0008006" key="5">
    <source>
        <dbReference type="Google" id="ProtNLM"/>
    </source>
</evidence>
<name>A0ABQ4E886_9ACTN</name>
<gene>
    <name evidence="3" type="ORF">Pen02_58730</name>
</gene>
<feature type="transmembrane region" description="Helical" evidence="2">
    <location>
        <begin position="109"/>
        <end position="128"/>
    </location>
</feature>
<feature type="transmembrane region" description="Helical" evidence="2">
    <location>
        <begin position="51"/>
        <end position="71"/>
    </location>
</feature>
<organism evidence="3 4">
    <name type="scientific">Plantactinospora endophytica</name>
    <dbReference type="NCBI Taxonomy" id="673535"/>
    <lineage>
        <taxon>Bacteria</taxon>
        <taxon>Bacillati</taxon>
        <taxon>Actinomycetota</taxon>
        <taxon>Actinomycetes</taxon>
        <taxon>Micromonosporales</taxon>
        <taxon>Micromonosporaceae</taxon>
        <taxon>Plantactinospora</taxon>
    </lineage>
</organism>
<feature type="region of interest" description="Disordered" evidence="1">
    <location>
        <begin position="131"/>
        <end position="206"/>
    </location>
</feature>
<protein>
    <recommendedName>
        <fullName evidence="5">DUF2637 domain-containing protein</fullName>
    </recommendedName>
</protein>
<sequence length="287" mass="30234">MTGDVKSRSERVEGVVLVAILLVVGGLAGAASFTHVHDWTMANSPAGTGDWFGWANAAISELIPIAALLTIRRRRRTGGPIGYPMSLLVAAVALSLSAQLAVAKPGLSGWLLSAVPALAFLGLSKLVLTTKPTPTPSPQPSSASQPVPADAANKDEPRPEPVPNQVNVQDRQEGTDDGQDVDADRRDGRDEPADPRDGGDEWQDDGQAVPVDLVQLARQAAARHRSATGRGITRDELRAALRVANGTASDLLRLIREPDRPALVPVPAAAFVARNGTHRPASPEVNR</sequence>
<proteinExistence type="predicted"/>
<evidence type="ECO:0000256" key="1">
    <source>
        <dbReference type="SAM" id="MobiDB-lite"/>
    </source>
</evidence>
<evidence type="ECO:0000256" key="2">
    <source>
        <dbReference type="SAM" id="Phobius"/>
    </source>
</evidence>
<accession>A0ABQ4E886</accession>
<feature type="compositionally biased region" description="Low complexity" evidence="1">
    <location>
        <begin position="140"/>
        <end position="149"/>
    </location>
</feature>
<dbReference type="Proteomes" id="UP000646749">
    <property type="component" value="Unassembled WGS sequence"/>
</dbReference>
<keyword evidence="2" id="KW-0812">Transmembrane</keyword>
<feature type="compositionally biased region" description="Basic and acidic residues" evidence="1">
    <location>
        <begin position="182"/>
        <end position="199"/>
    </location>
</feature>
<feature type="transmembrane region" description="Helical" evidence="2">
    <location>
        <begin position="83"/>
        <end position="103"/>
    </location>
</feature>
<evidence type="ECO:0000313" key="3">
    <source>
        <dbReference type="EMBL" id="GIG90937.1"/>
    </source>
</evidence>
<evidence type="ECO:0000313" key="4">
    <source>
        <dbReference type="Proteomes" id="UP000646749"/>
    </source>
</evidence>
<keyword evidence="2" id="KW-1133">Transmembrane helix</keyword>
<dbReference type="RefSeq" id="WP_372445693.1">
    <property type="nucleotide sequence ID" value="NZ_JBHTIQ010000001.1"/>
</dbReference>
<keyword evidence="4" id="KW-1185">Reference proteome</keyword>
<keyword evidence="2" id="KW-0472">Membrane</keyword>